<sequence>MSETNPPRVSFSDKDLENGAPNNDRAASRKWSTAPGAIEDLDEYTALQKYISTYRDPKE</sequence>
<protein>
    <submittedName>
        <fullName evidence="2">Uncharacterized protein</fullName>
    </submittedName>
</protein>
<reference evidence="2" key="1">
    <citation type="journal article" date="2021" name="J Fungi (Basel)">
        <title>Virulence traits and population genomics of the black yeast Aureobasidium melanogenum.</title>
        <authorList>
            <person name="Cernosa A."/>
            <person name="Sun X."/>
            <person name="Gostincar C."/>
            <person name="Fang C."/>
            <person name="Gunde-Cimerman N."/>
            <person name="Song Z."/>
        </authorList>
    </citation>
    <scope>NUCLEOTIDE SEQUENCE</scope>
    <source>
        <strain evidence="2">EXF-9298</strain>
    </source>
</reference>
<name>A0A9P8F0K6_AURME</name>
<dbReference type="Proteomes" id="UP000729357">
    <property type="component" value="Unassembled WGS sequence"/>
</dbReference>
<evidence type="ECO:0000313" key="2">
    <source>
        <dbReference type="EMBL" id="KAG9919529.1"/>
    </source>
</evidence>
<keyword evidence="3" id="KW-1185">Reference proteome</keyword>
<evidence type="ECO:0000313" key="3">
    <source>
        <dbReference type="Proteomes" id="UP000729357"/>
    </source>
</evidence>
<reference evidence="2" key="2">
    <citation type="submission" date="2021-08" db="EMBL/GenBank/DDBJ databases">
        <authorList>
            <person name="Gostincar C."/>
            <person name="Sun X."/>
            <person name="Song Z."/>
            <person name="Gunde-Cimerman N."/>
        </authorList>
    </citation>
    <scope>NUCLEOTIDE SEQUENCE</scope>
    <source>
        <strain evidence="2">EXF-9298</strain>
    </source>
</reference>
<accession>A0A9P8F0K6</accession>
<evidence type="ECO:0000256" key="1">
    <source>
        <dbReference type="SAM" id="MobiDB-lite"/>
    </source>
</evidence>
<proteinExistence type="predicted"/>
<comment type="caution">
    <text evidence="2">The sequence shown here is derived from an EMBL/GenBank/DDBJ whole genome shotgun (WGS) entry which is preliminary data.</text>
</comment>
<organism evidence="2 3">
    <name type="scientific">Aureobasidium melanogenum</name>
    <name type="common">Aureobasidium pullulans var. melanogenum</name>
    <dbReference type="NCBI Taxonomy" id="46634"/>
    <lineage>
        <taxon>Eukaryota</taxon>
        <taxon>Fungi</taxon>
        <taxon>Dikarya</taxon>
        <taxon>Ascomycota</taxon>
        <taxon>Pezizomycotina</taxon>
        <taxon>Dothideomycetes</taxon>
        <taxon>Dothideomycetidae</taxon>
        <taxon>Dothideales</taxon>
        <taxon>Saccotheciaceae</taxon>
        <taxon>Aureobasidium</taxon>
    </lineage>
</organism>
<gene>
    <name evidence="2" type="ORF">KCU98_g22474</name>
</gene>
<dbReference type="AlphaFoldDB" id="A0A9P8F0K6"/>
<dbReference type="EMBL" id="JAHFXS010008708">
    <property type="protein sequence ID" value="KAG9919529.1"/>
    <property type="molecule type" value="Genomic_DNA"/>
</dbReference>
<feature type="region of interest" description="Disordered" evidence="1">
    <location>
        <begin position="1"/>
        <end position="33"/>
    </location>
</feature>
<feature type="non-terminal residue" evidence="2">
    <location>
        <position position="59"/>
    </location>
</feature>